<feature type="binding site" evidence="7">
    <location>
        <position position="186"/>
    </location>
    <ligand>
        <name>UDP-N-acetyl-alpha-D-muramoyl-L-alanyl-D-glutamate</name>
        <dbReference type="ChEBI" id="CHEBI:83900"/>
    </ligand>
</feature>
<dbReference type="InterPro" id="IPR000713">
    <property type="entry name" value="Mur_ligase_N"/>
</dbReference>
<keyword evidence="7" id="KW-0067">ATP-binding</keyword>
<dbReference type="SUPFAM" id="SSF53244">
    <property type="entry name" value="MurD-like peptide ligases, peptide-binding domain"/>
    <property type="match status" value="1"/>
</dbReference>
<reference evidence="12" key="1">
    <citation type="journal article" date="2023" name="Int. J. Syst. Evol. Microbiol.">
        <title>Sinisalibacter aestuarii sp. nov., isolated from estuarine sediment of the Arakawa River.</title>
        <authorList>
            <person name="Arafat S.T."/>
            <person name="Hirano S."/>
            <person name="Sato A."/>
            <person name="Takeuchi K."/>
            <person name="Yasuda T."/>
            <person name="Terahara T."/>
            <person name="Hamada M."/>
            <person name="Kobayashi T."/>
        </authorList>
    </citation>
    <scope>NUCLEOTIDE SEQUENCE</scope>
    <source>
        <strain evidence="12">B-399</strain>
    </source>
</reference>
<feature type="binding site" evidence="7">
    <location>
        <begin position="159"/>
        <end position="160"/>
    </location>
    <ligand>
        <name>UDP-N-acetyl-alpha-D-muramoyl-L-alanyl-D-glutamate</name>
        <dbReference type="ChEBI" id="CHEBI:83900"/>
    </ligand>
</feature>
<organism evidence="12 13">
    <name type="scientific">Sinisalibacter aestuarii</name>
    <dbReference type="NCBI Taxonomy" id="2949426"/>
    <lineage>
        <taxon>Bacteria</taxon>
        <taxon>Pseudomonadati</taxon>
        <taxon>Pseudomonadota</taxon>
        <taxon>Alphaproteobacteria</taxon>
        <taxon>Rhodobacterales</taxon>
        <taxon>Roseobacteraceae</taxon>
        <taxon>Sinisalibacter</taxon>
    </lineage>
</organism>
<evidence type="ECO:0000256" key="4">
    <source>
        <dbReference type="ARBA" id="ARBA00022984"/>
    </source>
</evidence>
<evidence type="ECO:0000259" key="9">
    <source>
        <dbReference type="Pfam" id="PF01225"/>
    </source>
</evidence>
<keyword evidence="3 7" id="KW-0133">Cell shape</keyword>
<comment type="pathway">
    <text evidence="7 8">Cell wall biogenesis; peptidoglycan biosynthesis.</text>
</comment>
<dbReference type="InterPro" id="IPR005761">
    <property type="entry name" value="UDP-N-AcMur-Glu-dNH2Pim_ligase"/>
</dbReference>
<evidence type="ECO:0000259" key="11">
    <source>
        <dbReference type="Pfam" id="PF08245"/>
    </source>
</evidence>
<evidence type="ECO:0000256" key="6">
    <source>
        <dbReference type="ARBA" id="ARBA00023316"/>
    </source>
</evidence>
<name>A0ABQ5LSR1_9RHOB</name>
<dbReference type="NCBIfam" id="NF001126">
    <property type="entry name" value="PRK00139.1-4"/>
    <property type="match status" value="1"/>
</dbReference>
<keyword evidence="7 12" id="KW-0436">Ligase</keyword>
<dbReference type="PANTHER" id="PTHR23135">
    <property type="entry name" value="MUR LIGASE FAMILY MEMBER"/>
    <property type="match status" value="1"/>
</dbReference>
<dbReference type="Pfam" id="PF08245">
    <property type="entry name" value="Mur_ligase_M"/>
    <property type="match status" value="1"/>
</dbReference>
<keyword evidence="13" id="KW-1185">Reference proteome</keyword>
<dbReference type="RefSeq" id="WP_281841102.1">
    <property type="nucleotide sequence ID" value="NZ_BROH01000002.1"/>
</dbReference>
<protein>
    <recommendedName>
        <fullName evidence="7">UDP-N-acetylmuramoyl-L-alanyl-D-glutamate--2,6-diaminopimelate ligase</fullName>
        <ecNumber evidence="7">6.3.2.13</ecNumber>
    </recommendedName>
    <alternativeName>
        <fullName evidence="7">Meso-A2pm-adding enzyme</fullName>
    </alternativeName>
    <alternativeName>
        <fullName evidence="7">Meso-diaminopimelate-adding enzyme</fullName>
    </alternativeName>
    <alternativeName>
        <fullName evidence="7">UDP-MurNAc-L-Ala-D-Glu:meso-diaminopimelate ligase</fullName>
    </alternativeName>
    <alternativeName>
        <fullName evidence="7">UDP-MurNAc-tripeptide synthetase</fullName>
    </alternativeName>
    <alternativeName>
        <fullName evidence="7">UDP-N-acetylmuramyl-tripeptide synthetase</fullName>
    </alternativeName>
</protein>
<feature type="binding site" evidence="7">
    <location>
        <position position="467"/>
    </location>
    <ligand>
        <name>meso-2,6-diaminopimelate</name>
        <dbReference type="ChEBI" id="CHEBI:57791"/>
    </ligand>
</feature>
<keyword evidence="2 7" id="KW-0132">Cell division</keyword>
<comment type="subcellular location">
    <subcellularLocation>
        <location evidence="7 8">Cytoplasm</location>
    </subcellularLocation>
</comment>
<dbReference type="Pfam" id="PF02875">
    <property type="entry name" value="Mur_ligase_C"/>
    <property type="match status" value="1"/>
</dbReference>
<keyword evidence="5 7" id="KW-0131">Cell cycle</keyword>
<dbReference type="Pfam" id="PF01225">
    <property type="entry name" value="Mur_ligase"/>
    <property type="match status" value="1"/>
</dbReference>
<feature type="short sequence motif" description="Meso-diaminopimelate recognition motif" evidence="7">
    <location>
        <begin position="415"/>
        <end position="418"/>
    </location>
</feature>
<feature type="domain" description="Mur ligase central" evidence="11">
    <location>
        <begin position="116"/>
        <end position="319"/>
    </location>
</feature>
<sequence>MIEPAPMTSLAALGLTAQGGREARITGLSVDSRKTRPGHLFAALPGARVHGAEFVQYALRMGAAAVLTDPQGAALARDVLDENPDVALVVTEDPRAALAFTAALFHGRQPQVMVAVTGTNGKTSVATFTRQIWQLLGHEAANIGTTGVEGAYSAPSSHTTPEPITLHELLADMAAHGVTHAAMEASSHGLAQRRLDGVTLAAAGFTNFTQDHLDYHESFEAYFEAKAGLFTRVLPADGVAVINTDDLKGWTLAKAADERGQEVITVGHDESCDLRITNHRYGATGQELRFHWKGRPQLTRLNLIGGFQAENVMLAAGLAIASGSDPQAVFDSLEHLATVRGRMQIAATRANGAAIFVDYAHTPDAIATALKALRPHVMGRIVIVFGAGGDRDTTKRPLMGKAAAQNADVVIVTDDNPRSEDPAAIRAQVLAGCPDANEVGDRAEAILRGVDMLEAGDALLIAGKGHETGQVIGEDVLPFDDAEQASVAVAALEGRLA</sequence>
<feature type="binding site" evidence="7">
    <location>
        <position position="32"/>
    </location>
    <ligand>
        <name>UDP-N-acetyl-alpha-D-muramoyl-L-alanyl-D-glutamate</name>
        <dbReference type="ChEBI" id="CHEBI:83900"/>
    </ligand>
</feature>
<dbReference type="SUPFAM" id="SSF53623">
    <property type="entry name" value="MurD-like peptide ligases, catalytic domain"/>
    <property type="match status" value="1"/>
</dbReference>
<proteinExistence type="inferred from homology"/>
<dbReference type="NCBIfam" id="NF001124">
    <property type="entry name" value="PRK00139.1-2"/>
    <property type="match status" value="1"/>
</dbReference>
<dbReference type="Gene3D" id="3.40.1390.10">
    <property type="entry name" value="MurE/MurF, N-terminal domain"/>
    <property type="match status" value="1"/>
</dbReference>
<keyword evidence="4 7" id="KW-0573">Peptidoglycan synthesis</keyword>
<dbReference type="Proteomes" id="UP001144205">
    <property type="component" value="Unassembled WGS sequence"/>
</dbReference>
<dbReference type="PANTHER" id="PTHR23135:SF4">
    <property type="entry name" value="UDP-N-ACETYLMURAMOYL-L-ALANYL-D-GLUTAMATE--2,6-DIAMINOPIMELATE LIGASE MURE HOMOLOG, CHLOROPLASTIC"/>
    <property type="match status" value="1"/>
</dbReference>
<feature type="domain" description="Mur ligase C-terminal" evidence="10">
    <location>
        <begin position="341"/>
        <end position="465"/>
    </location>
</feature>
<comment type="PTM">
    <text evidence="7">Carboxylation is probably crucial for Mg(2+) binding and, consequently, for the gamma-phosphate positioning of ATP.</text>
</comment>
<dbReference type="HAMAP" id="MF_00208">
    <property type="entry name" value="MurE"/>
    <property type="match status" value="1"/>
</dbReference>
<feature type="binding site" evidence="7">
    <location>
        <position position="194"/>
    </location>
    <ligand>
        <name>UDP-N-acetyl-alpha-D-muramoyl-L-alanyl-D-glutamate</name>
        <dbReference type="ChEBI" id="CHEBI:83900"/>
    </ligand>
</feature>
<evidence type="ECO:0000259" key="10">
    <source>
        <dbReference type="Pfam" id="PF02875"/>
    </source>
</evidence>
<comment type="catalytic activity">
    <reaction evidence="7">
        <text>UDP-N-acetyl-alpha-D-muramoyl-L-alanyl-D-glutamate + meso-2,6-diaminopimelate + ATP = UDP-N-acetyl-alpha-D-muramoyl-L-alanyl-gamma-D-glutamyl-meso-2,6-diaminopimelate + ADP + phosphate + H(+)</text>
        <dbReference type="Rhea" id="RHEA:23676"/>
        <dbReference type="ChEBI" id="CHEBI:15378"/>
        <dbReference type="ChEBI" id="CHEBI:30616"/>
        <dbReference type="ChEBI" id="CHEBI:43474"/>
        <dbReference type="ChEBI" id="CHEBI:57791"/>
        <dbReference type="ChEBI" id="CHEBI:83900"/>
        <dbReference type="ChEBI" id="CHEBI:83905"/>
        <dbReference type="ChEBI" id="CHEBI:456216"/>
        <dbReference type="EC" id="6.3.2.13"/>
    </reaction>
</comment>
<evidence type="ECO:0000256" key="3">
    <source>
        <dbReference type="ARBA" id="ARBA00022960"/>
    </source>
</evidence>
<dbReference type="Gene3D" id="3.90.190.20">
    <property type="entry name" value="Mur ligase, C-terminal domain"/>
    <property type="match status" value="1"/>
</dbReference>
<dbReference type="InterPro" id="IPR004101">
    <property type="entry name" value="Mur_ligase_C"/>
</dbReference>
<evidence type="ECO:0000256" key="8">
    <source>
        <dbReference type="RuleBase" id="RU004135"/>
    </source>
</evidence>
<feature type="binding site" evidence="7">
    <location>
        <position position="192"/>
    </location>
    <ligand>
        <name>UDP-N-acetyl-alpha-D-muramoyl-L-alanyl-D-glutamate</name>
        <dbReference type="ChEBI" id="CHEBI:83900"/>
    </ligand>
</feature>
<dbReference type="InterPro" id="IPR036565">
    <property type="entry name" value="Mur-like_cat_sf"/>
</dbReference>
<evidence type="ECO:0000256" key="5">
    <source>
        <dbReference type="ARBA" id="ARBA00023306"/>
    </source>
</evidence>
<feature type="modified residue" description="N6-carboxylysine" evidence="7">
    <location>
        <position position="226"/>
    </location>
</feature>
<feature type="domain" description="Mur ligase N-terminal catalytic" evidence="9">
    <location>
        <begin position="25"/>
        <end position="105"/>
    </location>
</feature>
<accession>A0ABQ5LSR1</accession>
<dbReference type="InterPro" id="IPR036615">
    <property type="entry name" value="Mur_ligase_C_dom_sf"/>
</dbReference>
<dbReference type="Gene3D" id="3.40.1190.10">
    <property type="entry name" value="Mur-like, catalytic domain"/>
    <property type="match status" value="1"/>
</dbReference>
<dbReference type="NCBIfam" id="TIGR01085">
    <property type="entry name" value="murE"/>
    <property type="match status" value="1"/>
</dbReference>
<feature type="binding site" evidence="7">
    <location>
        <begin position="118"/>
        <end position="124"/>
    </location>
    <ligand>
        <name>ATP</name>
        <dbReference type="ChEBI" id="CHEBI:30616"/>
    </ligand>
</feature>
<comment type="caution">
    <text evidence="7">Lacks conserved residue(s) required for the propagation of feature annotation.</text>
</comment>
<dbReference type="SUPFAM" id="SSF63418">
    <property type="entry name" value="MurE/MurF N-terminal domain"/>
    <property type="match status" value="1"/>
</dbReference>
<comment type="cofactor">
    <cofactor evidence="7">
        <name>Mg(2+)</name>
        <dbReference type="ChEBI" id="CHEBI:18420"/>
    </cofactor>
</comment>
<dbReference type="InterPro" id="IPR013221">
    <property type="entry name" value="Mur_ligase_cen"/>
</dbReference>
<comment type="similarity">
    <text evidence="1 7">Belongs to the MurCDEF family. MurE subfamily.</text>
</comment>
<evidence type="ECO:0000313" key="12">
    <source>
        <dbReference type="EMBL" id="GKY87127.1"/>
    </source>
</evidence>
<dbReference type="InterPro" id="IPR035911">
    <property type="entry name" value="MurE/MurF_N"/>
</dbReference>
<feature type="binding site" evidence="7">
    <location>
        <begin position="415"/>
        <end position="418"/>
    </location>
    <ligand>
        <name>meso-2,6-diaminopimelate</name>
        <dbReference type="ChEBI" id="CHEBI:57791"/>
    </ligand>
</feature>
<comment type="function">
    <text evidence="7">Catalyzes the addition of meso-diaminopimelic acid to the nucleotide precursor UDP-N-acetylmuramoyl-L-alanyl-D-glutamate (UMAG) in the biosynthesis of bacterial cell-wall peptidoglycan.</text>
</comment>
<comment type="caution">
    <text evidence="12">The sequence shown here is derived from an EMBL/GenBank/DDBJ whole genome shotgun (WGS) entry which is preliminary data.</text>
</comment>
<gene>
    <name evidence="7 12" type="primary">murE</name>
    <name evidence="12" type="ORF">STA1M1_09960</name>
</gene>
<feature type="binding site" evidence="7">
    <location>
        <position position="463"/>
    </location>
    <ligand>
        <name>meso-2,6-diaminopimelate</name>
        <dbReference type="ChEBI" id="CHEBI:57791"/>
    </ligand>
</feature>
<evidence type="ECO:0000256" key="2">
    <source>
        <dbReference type="ARBA" id="ARBA00022618"/>
    </source>
</evidence>
<dbReference type="EMBL" id="BROH01000002">
    <property type="protein sequence ID" value="GKY87127.1"/>
    <property type="molecule type" value="Genomic_DNA"/>
</dbReference>
<evidence type="ECO:0000256" key="1">
    <source>
        <dbReference type="ARBA" id="ARBA00005898"/>
    </source>
</evidence>
<evidence type="ECO:0000313" key="13">
    <source>
        <dbReference type="Proteomes" id="UP001144205"/>
    </source>
</evidence>
<keyword evidence="6 7" id="KW-0961">Cell wall biogenesis/degradation</keyword>
<dbReference type="EC" id="6.3.2.13" evidence="7"/>
<keyword evidence="7" id="KW-0547">Nucleotide-binding</keyword>
<dbReference type="GO" id="GO:0016874">
    <property type="term" value="F:ligase activity"/>
    <property type="evidence" value="ECO:0007669"/>
    <property type="project" value="UniProtKB-KW"/>
</dbReference>
<keyword evidence="7" id="KW-0460">Magnesium</keyword>
<feature type="binding site" evidence="7">
    <location>
        <position position="391"/>
    </location>
    <ligand>
        <name>meso-2,6-diaminopimelate</name>
        <dbReference type="ChEBI" id="CHEBI:57791"/>
    </ligand>
</feature>
<keyword evidence="7" id="KW-0963">Cytoplasm</keyword>
<evidence type="ECO:0000256" key="7">
    <source>
        <dbReference type="HAMAP-Rule" id="MF_00208"/>
    </source>
</evidence>